<evidence type="ECO:0000313" key="4">
    <source>
        <dbReference type="Proteomes" id="UP000001542"/>
    </source>
</evidence>
<reference evidence="3" key="1">
    <citation type="submission" date="2006-10" db="EMBL/GenBank/DDBJ databases">
        <authorList>
            <person name="Amadeo P."/>
            <person name="Zhao Q."/>
            <person name="Wortman J."/>
            <person name="Fraser-Liggett C."/>
            <person name="Carlton J."/>
        </authorList>
    </citation>
    <scope>NUCLEOTIDE SEQUENCE</scope>
    <source>
        <strain evidence="3">G3</strain>
    </source>
</reference>
<accession>A2EFI8</accession>
<feature type="compositionally biased region" description="Polar residues" evidence="1">
    <location>
        <begin position="489"/>
        <end position="505"/>
    </location>
</feature>
<dbReference type="Proteomes" id="UP000001542">
    <property type="component" value="Unassembled WGS sequence"/>
</dbReference>
<evidence type="ECO:0000256" key="2">
    <source>
        <dbReference type="SAM" id="Phobius"/>
    </source>
</evidence>
<keyword evidence="2" id="KW-0472">Membrane</keyword>
<reference evidence="3" key="2">
    <citation type="journal article" date="2007" name="Science">
        <title>Draft genome sequence of the sexually transmitted pathogen Trichomonas vaginalis.</title>
        <authorList>
            <person name="Carlton J.M."/>
            <person name="Hirt R.P."/>
            <person name="Silva J.C."/>
            <person name="Delcher A.L."/>
            <person name="Schatz M."/>
            <person name="Zhao Q."/>
            <person name="Wortman J.R."/>
            <person name="Bidwell S.L."/>
            <person name="Alsmark U.C.M."/>
            <person name="Besteiro S."/>
            <person name="Sicheritz-Ponten T."/>
            <person name="Noel C.J."/>
            <person name="Dacks J.B."/>
            <person name="Foster P.G."/>
            <person name="Simillion C."/>
            <person name="Van de Peer Y."/>
            <person name="Miranda-Saavedra D."/>
            <person name="Barton G.J."/>
            <person name="Westrop G.D."/>
            <person name="Mueller S."/>
            <person name="Dessi D."/>
            <person name="Fiori P.L."/>
            <person name="Ren Q."/>
            <person name="Paulsen I."/>
            <person name="Zhang H."/>
            <person name="Bastida-Corcuera F.D."/>
            <person name="Simoes-Barbosa A."/>
            <person name="Brown M.T."/>
            <person name="Hayes R.D."/>
            <person name="Mukherjee M."/>
            <person name="Okumura C.Y."/>
            <person name="Schneider R."/>
            <person name="Smith A.J."/>
            <person name="Vanacova S."/>
            <person name="Villalvazo M."/>
            <person name="Haas B.J."/>
            <person name="Pertea M."/>
            <person name="Feldblyum T.V."/>
            <person name="Utterback T.R."/>
            <person name="Shu C.L."/>
            <person name="Osoegawa K."/>
            <person name="de Jong P.J."/>
            <person name="Hrdy I."/>
            <person name="Horvathova L."/>
            <person name="Zubacova Z."/>
            <person name="Dolezal P."/>
            <person name="Malik S.B."/>
            <person name="Logsdon J.M. Jr."/>
            <person name="Henze K."/>
            <person name="Gupta A."/>
            <person name="Wang C.C."/>
            <person name="Dunne R.L."/>
            <person name="Upcroft J.A."/>
            <person name="Upcroft P."/>
            <person name="White O."/>
            <person name="Salzberg S.L."/>
            <person name="Tang P."/>
            <person name="Chiu C.-H."/>
            <person name="Lee Y.-S."/>
            <person name="Embley T.M."/>
            <person name="Coombs G.H."/>
            <person name="Mottram J.C."/>
            <person name="Tachezy J."/>
            <person name="Fraser-Liggett C.M."/>
            <person name="Johnson P.J."/>
        </authorList>
    </citation>
    <scope>NUCLEOTIDE SEQUENCE [LARGE SCALE GENOMIC DNA]</scope>
    <source>
        <strain evidence="3">G3</strain>
    </source>
</reference>
<dbReference type="EMBL" id="DS113375">
    <property type="protein sequence ID" value="EAY08582.1"/>
    <property type="molecule type" value="Genomic_DNA"/>
</dbReference>
<feature type="compositionally biased region" description="Basic and acidic residues" evidence="1">
    <location>
        <begin position="506"/>
        <end position="520"/>
    </location>
</feature>
<organism evidence="3 4">
    <name type="scientific">Trichomonas vaginalis (strain ATCC PRA-98 / G3)</name>
    <dbReference type="NCBI Taxonomy" id="412133"/>
    <lineage>
        <taxon>Eukaryota</taxon>
        <taxon>Metamonada</taxon>
        <taxon>Parabasalia</taxon>
        <taxon>Trichomonadida</taxon>
        <taxon>Trichomonadidae</taxon>
        <taxon>Trichomonas</taxon>
    </lineage>
</organism>
<keyword evidence="4" id="KW-1185">Reference proteome</keyword>
<gene>
    <name evidence="3" type="ORF">TVAG_191050</name>
</gene>
<keyword evidence="2" id="KW-0812">Transmembrane</keyword>
<dbReference type="VEuPathDB" id="TrichDB:TVAGG3_0820930"/>
<dbReference type="SUPFAM" id="SSF50978">
    <property type="entry name" value="WD40 repeat-like"/>
    <property type="match status" value="1"/>
</dbReference>
<dbReference type="KEGG" id="tva:4766486"/>
<protein>
    <submittedName>
        <fullName evidence="3">Uncharacterized protein</fullName>
    </submittedName>
</protein>
<feature type="transmembrane region" description="Helical" evidence="2">
    <location>
        <begin position="543"/>
        <end position="563"/>
    </location>
</feature>
<dbReference type="VEuPathDB" id="TrichDB:TVAG_191050"/>
<dbReference type="InterPro" id="IPR036322">
    <property type="entry name" value="WD40_repeat_dom_sf"/>
</dbReference>
<dbReference type="InParanoid" id="A2EFI8"/>
<evidence type="ECO:0000313" key="3">
    <source>
        <dbReference type="EMBL" id="EAY08582.1"/>
    </source>
</evidence>
<name>A2EFI8_TRIV3</name>
<feature type="region of interest" description="Disordered" evidence="1">
    <location>
        <begin position="424"/>
        <end position="444"/>
    </location>
</feature>
<sequence>MDGNFVLVSEPTFPANFPRQDRPSLVSSSANKYVFFVTENSIAYIDLTEKSKEKQPIYYMQVNSEILISPLLLRSNNNATKLFYLSTETIHLFDFNPNAKFHNPRLVENVNQLEILNKSIVDAQFFPTNPNYLMIAYESGELQVINCITGESEQIFNIREKIYQIAFGSTENRENSWAPYSLFVFTYNTPKNNLYKISPILLPGQQIPDSLLLNQKYENLRKIQKFSIHCPYISTPIQIRPDLEDNMSMTSFAFFSQGETDLILLGARSDPSDNNKSNLIRPFFVTFAKIDFSPMSNRIYDLETIGKSDIVLKSAPKLMNCPDPVNITPNEVQRFWPWKGEEPMRCTTELISNGKILGFANNFALTAPGHIIEVRHYMTGLTRLDPGMPINPKADVVKDAKAELEKITVIKNYKEMLSKNEKTNQLTNDEIKKRQTQQDGHDKRIEKDKIRVVDFKSREKEILEKKKQVEELIVRFNVAKCLVDPTTIPQDQRVTDQQNDGQNSHSDQKSDTKKFESQKEEKLEETKVNTLEYLKSLVKFNKLYAATAVFFVALALLIFLSIVDI</sequence>
<dbReference type="RefSeq" id="XP_001320805.1">
    <property type="nucleotide sequence ID" value="XM_001320770.1"/>
</dbReference>
<proteinExistence type="predicted"/>
<dbReference type="AlphaFoldDB" id="A2EFI8"/>
<keyword evidence="2" id="KW-1133">Transmembrane helix</keyword>
<feature type="region of interest" description="Disordered" evidence="1">
    <location>
        <begin position="489"/>
        <end position="520"/>
    </location>
</feature>
<evidence type="ECO:0000256" key="1">
    <source>
        <dbReference type="SAM" id="MobiDB-lite"/>
    </source>
</evidence>